<evidence type="ECO:0000313" key="2">
    <source>
        <dbReference type="Proteomes" id="UP001199916"/>
    </source>
</evidence>
<keyword evidence="2" id="KW-1185">Reference proteome</keyword>
<reference evidence="1 2" key="1">
    <citation type="submission" date="2021-11" db="EMBL/GenBank/DDBJ databases">
        <title>Draft genome sequence of Paenibacillus profundus YoMME, a new Gram-positive bacteria with exoelectrogenic properties.</title>
        <authorList>
            <person name="Hubenova Y."/>
            <person name="Hubenova E."/>
            <person name="Manasiev Y."/>
            <person name="Peykov S."/>
            <person name="Mitov M."/>
        </authorList>
    </citation>
    <scope>NUCLEOTIDE SEQUENCE [LARGE SCALE GENOMIC DNA]</scope>
    <source>
        <strain evidence="1 2">YoMME</strain>
    </source>
</reference>
<accession>A0ABS8YIK1</accession>
<dbReference type="Proteomes" id="UP001199916">
    <property type="component" value="Unassembled WGS sequence"/>
</dbReference>
<protein>
    <submittedName>
        <fullName evidence="1">Uncharacterized protein</fullName>
    </submittedName>
</protein>
<dbReference type="EMBL" id="JAJNBZ010000008">
    <property type="protein sequence ID" value="MCE5170175.1"/>
    <property type="molecule type" value="Genomic_DNA"/>
</dbReference>
<comment type="caution">
    <text evidence="1">The sequence shown here is derived from an EMBL/GenBank/DDBJ whole genome shotgun (WGS) entry which is preliminary data.</text>
</comment>
<proteinExistence type="predicted"/>
<name>A0ABS8YIK1_9BACL</name>
<evidence type="ECO:0000313" key="1">
    <source>
        <dbReference type="EMBL" id="MCE5170175.1"/>
    </source>
</evidence>
<organism evidence="1 2">
    <name type="scientific">Paenibacillus profundus</name>
    <dbReference type="NCBI Taxonomy" id="1173085"/>
    <lineage>
        <taxon>Bacteria</taxon>
        <taxon>Bacillati</taxon>
        <taxon>Bacillota</taxon>
        <taxon>Bacilli</taxon>
        <taxon>Bacillales</taxon>
        <taxon>Paenibacillaceae</taxon>
        <taxon>Paenibacillus</taxon>
    </lineage>
</organism>
<sequence length="122" mass="13799">MNLGVYYSELLDNPLVNDELMVKYADIRIENQHSQGANVLVRLICNRVIVSEHIHRITQQGNPGDVLKISDVRLSPGPYGFQVFTTIIGHHPLQVSVQMKNNEQSIVRTIGMETFTEVDVLK</sequence>
<dbReference type="RefSeq" id="WP_233696978.1">
    <property type="nucleotide sequence ID" value="NZ_JAJNBZ010000008.1"/>
</dbReference>
<gene>
    <name evidence="1" type="ORF">LQV63_12725</name>
</gene>